<reference evidence="7" key="1">
    <citation type="journal article" date="2008" name="Nat. Genet.">
        <title>The Pristionchus pacificus genome provides a unique perspective on nematode lifestyle and parasitism.</title>
        <authorList>
            <person name="Dieterich C."/>
            <person name="Clifton S.W."/>
            <person name="Schuster L.N."/>
            <person name="Chinwalla A."/>
            <person name="Delehaunty K."/>
            <person name="Dinkelacker I."/>
            <person name="Fulton L."/>
            <person name="Fulton R."/>
            <person name="Godfrey J."/>
            <person name="Minx P."/>
            <person name="Mitreva M."/>
            <person name="Roeseler W."/>
            <person name="Tian H."/>
            <person name="Witte H."/>
            <person name="Yang S.P."/>
            <person name="Wilson R.K."/>
            <person name="Sommer R.J."/>
        </authorList>
    </citation>
    <scope>NUCLEOTIDE SEQUENCE [LARGE SCALE GENOMIC DNA]</scope>
    <source>
        <strain evidence="7">PS312</strain>
    </source>
</reference>
<dbReference type="Pfam" id="PF19030">
    <property type="entry name" value="TSP1_ADAMTS"/>
    <property type="match status" value="5"/>
</dbReference>
<dbReference type="InterPro" id="IPR013783">
    <property type="entry name" value="Ig-like_fold"/>
</dbReference>
<evidence type="ECO:0000256" key="1">
    <source>
        <dbReference type="ARBA" id="ARBA00004613"/>
    </source>
</evidence>
<dbReference type="SMART" id="SM00209">
    <property type="entry name" value="TSP1"/>
    <property type="match status" value="5"/>
</dbReference>
<dbReference type="PROSITE" id="PS50092">
    <property type="entry name" value="TSP1"/>
    <property type="match status" value="5"/>
</dbReference>
<evidence type="ECO:0000256" key="2">
    <source>
        <dbReference type="ARBA" id="ARBA00022525"/>
    </source>
</evidence>
<proteinExistence type="predicted"/>
<dbReference type="PROSITE" id="PS50287">
    <property type="entry name" value="SRCR_2"/>
    <property type="match status" value="1"/>
</dbReference>
<evidence type="ECO:0000313" key="6">
    <source>
        <dbReference type="EnsemblMetazoa" id="PPA20579.1"/>
    </source>
</evidence>
<evidence type="ECO:0000313" key="7">
    <source>
        <dbReference type="Proteomes" id="UP000005239"/>
    </source>
</evidence>
<dbReference type="PANTHER" id="PTHR13723">
    <property type="entry name" value="ADAMTS A DISINTEGRIN AND METALLOPROTEASE WITH THROMBOSPONDIN MOTIFS PROTEASE"/>
    <property type="match status" value="1"/>
</dbReference>
<evidence type="ECO:0000256" key="5">
    <source>
        <dbReference type="PROSITE-ProRule" id="PRU00196"/>
    </source>
</evidence>
<dbReference type="PROSITE" id="PS50835">
    <property type="entry name" value="IG_LIKE"/>
    <property type="match status" value="1"/>
</dbReference>
<evidence type="ECO:0000256" key="4">
    <source>
        <dbReference type="ARBA" id="ARBA00022737"/>
    </source>
</evidence>
<dbReference type="GO" id="GO:0016020">
    <property type="term" value="C:membrane"/>
    <property type="evidence" value="ECO:0007669"/>
    <property type="project" value="InterPro"/>
</dbReference>
<dbReference type="Gene3D" id="2.20.100.10">
    <property type="entry name" value="Thrombospondin type-1 (TSP1) repeat"/>
    <property type="match status" value="4"/>
</dbReference>
<dbReference type="Gene3D" id="2.60.40.10">
    <property type="entry name" value="Immunoglobulins"/>
    <property type="match status" value="1"/>
</dbReference>
<keyword evidence="3" id="KW-0732">Signal</keyword>
<keyword evidence="7" id="KW-1185">Reference proteome</keyword>
<reference evidence="6" key="2">
    <citation type="submission" date="2022-06" db="UniProtKB">
        <authorList>
            <consortium name="EnsemblMetazoa"/>
        </authorList>
    </citation>
    <scope>IDENTIFICATION</scope>
    <source>
        <strain evidence="6">PS312</strain>
    </source>
</reference>
<dbReference type="InterPro" id="IPR001190">
    <property type="entry name" value="SRCR"/>
</dbReference>
<dbReference type="Pfam" id="PF07679">
    <property type="entry name" value="I-set"/>
    <property type="match status" value="1"/>
</dbReference>
<dbReference type="GO" id="GO:0005102">
    <property type="term" value="F:signaling receptor binding"/>
    <property type="evidence" value="ECO:0007669"/>
    <property type="project" value="EnsemblMetazoa"/>
</dbReference>
<evidence type="ECO:0000256" key="3">
    <source>
        <dbReference type="ARBA" id="ARBA00022729"/>
    </source>
</evidence>
<dbReference type="InterPro" id="IPR010909">
    <property type="entry name" value="PLAC"/>
</dbReference>
<accession>A0A8R1UF75</accession>
<dbReference type="PROSITE" id="PS50900">
    <property type="entry name" value="PLAC"/>
    <property type="match status" value="1"/>
</dbReference>
<comment type="caution">
    <text evidence="5">Lacks conserved residue(s) required for the propagation of feature annotation.</text>
</comment>
<dbReference type="InterPro" id="IPR007110">
    <property type="entry name" value="Ig-like_dom"/>
</dbReference>
<dbReference type="EnsemblMetazoa" id="PPA20579.1">
    <property type="protein sequence ID" value="PPA20579.1"/>
    <property type="gene ID" value="WBGene00110133"/>
</dbReference>
<dbReference type="FunFam" id="2.20.100.10:FF:000005">
    <property type="entry name" value="ADAM metallopeptidase with thrombospondin type 1 motif 9"/>
    <property type="match status" value="1"/>
</dbReference>
<dbReference type="SUPFAM" id="SSF48726">
    <property type="entry name" value="Immunoglobulin"/>
    <property type="match status" value="1"/>
</dbReference>
<dbReference type="InterPro" id="IPR050439">
    <property type="entry name" value="ADAMTS_ADAMTS-like"/>
</dbReference>
<dbReference type="SMART" id="SM00408">
    <property type="entry name" value="IGc2"/>
    <property type="match status" value="1"/>
</dbReference>
<keyword evidence="2" id="KW-0964">Secreted</keyword>
<accession>A0A2A6D2S4</accession>
<dbReference type="GO" id="GO:0033563">
    <property type="term" value="P:dorsal/ventral axon guidance"/>
    <property type="evidence" value="ECO:0007669"/>
    <property type="project" value="EnsemblMetazoa"/>
</dbReference>
<dbReference type="InterPro" id="IPR003599">
    <property type="entry name" value="Ig_sub"/>
</dbReference>
<name>A0A2A6D2S4_PRIPA</name>
<dbReference type="InterPro" id="IPR036179">
    <property type="entry name" value="Ig-like_dom_sf"/>
</dbReference>
<dbReference type="InterPro" id="IPR036383">
    <property type="entry name" value="TSP1_rpt_sf"/>
</dbReference>
<dbReference type="InterPro" id="IPR013098">
    <property type="entry name" value="Ig_I-set"/>
</dbReference>
<protein>
    <submittedName>
        <fullName evidence="6">Madd-4</fullName>
    </submittedName>
</protein>
<dbReference type="SUPFAM" id="SSF82895">
    <property type="entry name" value="TSP-1 type 1 repeat"/>
    <property type="match status" value="5"/>
</dbReference>
<dbReference type="InterPro" id="IPR000884">
    <property type="entry name" value="TSP1_rpt"/>
</dbReference>
<dbReference type="Proteomes" id="UP000005239">
    <property type="component" value="Unassembled WGS sequence"/>
</dbReference>
<dbReference type="PANTHER" id="PTHR13723:SF305">
    <property type="entry name" value="PROTEIN MADD-4"/>
    <property type="match status" value="1"/>
</dbReference>
<dbReference type="SMART" id="SM00409">
    <property type="entry name" value="IG"/>
    <property type="match status" value="1"/>
</dbReference>
<keyword evidence="4" id="KW-0677">Repeat</keyword>
<gene>
    <name evidence="6" type="primary">WBGene00110133</name>
</gene>
<dbReference type="AlphaFoldDB" id="A0A2A6D2S4"/>
<organism evidence="6 7">
    <name type="scientific">Pristionchus pacificus</name>
    <name type="common">Parasitic nematode worm</name>
    <dbReference type="NCBI Taxonomy" id="54126"/>
    <lineage>
        <taxon>Eukaryota</taxon>
        <taxon>Metazoa</taxon>
        <taxon>Ecdysozoa</taxon>
        <taxon>Nematoda</taxon>
        <taxon>Chromadorea</taxon>
        <taxon>Rhabditida</taxon>
        <taxon>Rhabditina</taxon>
        <taxon>Diplogasteromorpha</taxon>
        <taxon>Diplogasteroidea</taxon>
        <taxon>Neodiplogasteridae</taxon>
        <taxon>Pristionchus</taxon>
    </lineage>
</organism>
<sequence>MSSSNHPERDENLQIRPTDIVTYLALSEKHSDEMRRWTKELHSFRTEILARLRFLSNVLQSLDDGWSEIVINLEEMKDKWETNEQRERCKRVQQFYMVLNRLNKKKLHEMNLVESVYVDEEDGFGLEESPSSHPRLVHGEWSECSVSCGNGVQSRTIECRVSHPLAGHLKLPLDECRNVVAPPLFRPCSIQNCALKEEESRVQREDFHWKHSEWSPCSVSCLGGKQRALLQCIQLSSGRPVAWSNCDGRRRPPEKTRSCNSKPCPPEWEVSSWSSCSTECGSTRSRAVSCISTATRAGGAIARVKMNETECRGERPASVQSCPSTECAGWKVEDWSQCSVSCGRGEERRVVTCAAPHCPLPQPEAVRPCERDSCPQEDEEEKHEGTGKKLTLDLGGVATIYQGTNIKVKCPRKKEDVRKMYWLKDGEKLSNNGHIKVSSNGNLRIGNSRMEDAGLYECFTPSGLRGNVTIRFKLREKQEKLKGGKAMKKGRAKFKTGEWGECHQSNCQLRGIQASIFSVNHSKNPSKYKYVLLKERKLECFVSEGKSHRNVSVSICDTLNVTRPLISRPCSRIDCAKWNATHWSPCNSSPCVRKWTSEQTRKVECLASNGRKLDPSQCEYSSKPAVTTLCANPSCIPEWRTNDWNACSSTCGTGGVQLRLLYCVWSGTGEPAGKSCDGLQQPRTTRACSRTIPLPACAPRMKEEETPNCEDLSRFCDIIKLFHSCESEHVRQRCCSTCTKMERNRF</sequence>
<dbReference type="GO" id="GO:0050808">
    <property type="term" value="P:synapse organization"/>
    <property type="evidence" value="ECO:0007669"/>
    <property type="project" value="EnsemblMetazoa"/>
</dbReference>
<dbReference type="InterPro" id="IPR003598">
    <property type="entry name" value="Ig_sub2"/>
</dbReference>
<dbReference type="GO" id="GO:0005615">
    <property type="term" value="C:extracellular space"/>
    <property type="evidence" value="ECO:0007669"/>
    <property type="project" value="EnsemblMetazoa"/>
</dbReference>
<comment type="subcellular location">
    <subcellularLocation>
        <location evidence="1">Secreted</location>
    </subcellularLocation>
</comment>